<organism evidence="1 2">
    <name type="scientific">Verticillium longisporum</name>
    <name type="common">Verticillium dahliae var. longisporum</name>
    <dbReference type="NCBI Taxonomy" id="100787"/>
    <lineage>
        <taxon>Eukaryota</taxon>
        <taxon>Fungi</taxon>
        <taxon>Dikarya</taxon>
        <taxon>Ascomycota</taxon>
        <taxon>Pezizomycotina</taxon>
        <taxon>Sordariomycetes</taxon>
        <taxon>Hypocreomycetidae</taxon>
        <taxon>Glomerellales</taxon>
        <taxon>Plectosphaerellaceae</taxon>
        <taxon>Verticillium</taxon>
    </lineage>
</organism>
<sequence>HDSRICSEDSQPCP</sequence>
<feature type="non-terminal residue" evidence="1">
    <location>
        <position position="1"/>
    </location>
</feature>
<gene>
    <name evidence="1" type="ORF">BN1708_019376</name>
</gene>
<accession>A0A0G4MIR2</accession>
<protein>
    <submittedName>
        <fullName evidence="1">Uncharacterized protein</fullName>
    </submittedName>
</protein>
<reference evidence="1 2" key="1">
    <citation type="submission" date="2015-05" db="EMBL/GenBank/DDBJ databases">
        <authorList>
            <person name="Wang D.B."/>
            <person name="Wang M."/>
        </authorList>
    </citation>
    <scope>NUCLEOTIDE SEQUENCE [LARGE SCALE GENOMIC DNA]</scope>
    <source>
        <strain evidence="1">VL1</strain>
    </source>
</reference>
<name>A0A0G4MIR2_VERLO</name>
<dbReference type="EMBL" id="CVQH01022787">
    <property type="protein sequence ID" value="CRK34042.1"/>
    <property type="molecule type" value="Genomic_DNA"/>
</dbReference>
<keyword evidence="2" id="KW-1185">Reference proteome</keyword>
<evidence type="ECO:0000313" key="2">
    <source>
        <dbReference type="Proteomes" id="UP000044602"/>
    </source>
</evidence>
<dbReference type="Proteomes" id="UP000044602">
    <property type="component" value="Unassembled WGS sequence"/>
</dbReference>
<proteinExistence type="predicted"/>
<evidence type="ECO:0000313" key="1">
    <source>
        <dbReference type="EMBL" id="CRK34042.1"/>
    </source>
</evidence>